<organism evidence="1 2">
    <name type="scientific">Cricetulus griseus</name>
    <name type="common">Chinese hamster</name>
    <name type="synonym">Cricetulus barabensis griseus</name>
    <dbReference type="NCBI Taxonomy" id="10029"/>
    <lineage>
        <taxon>Eukaryota</taxon>
        <taxon>Metazoa</taxon>
        <taxon>Chordata</taxon>
        <taxon>Craniata</taxon>
        <taxon>Vertebrata</taxon>
        <taxon>Euteleostomi</taxon>
        <taxon>Mammalia</taxon>
        <taxon>Eutheria</taxon>
        <taxon>Euarchontoglires</taxon>
        <taxon>Glires</taxon>
        <taxon>Rodentia</taxon>
        <taxon>Myomorpha</taxon>
        <taxon>Muroidea</taxon>
        <taxon>Cricetidae</taxon>
        <taxon>Cricetinae</taxon>
        <taxon>Cricetulus</taxon>
    </lineage>
</organism>
<dbReference type="Proteomes" id="UP000001075">
    <property type="component" value="Unassembled WGS sequence"/>
</dbReference>
<proteinExistence type="predicted"/>
<dbReference type="EMBL" id="JH000011">
    <property type="protein sequence ID" value="EGV96541.1"/>
    <property type="molecule type" value="Genomic_DNA"/>
</dbReference>
<gene>
    <name evidence="1" type="ORF">I79_000566</name>
</gene>
<reference evidence="2" key="1">
    <citation type="journal article" date="2011" name="Nat. Biotechnol.">
        <title>The genomic sequence of the Chinese hamster ovary (CHO)-K1 cell line.</title>
        <authorList>
            <person name="Xu X."/>
            <person name="Nagarajan H."/>
            <person name="Lewis N.E."/>
            <person name="Pan S."/>
            <person name="Cai Z."/>
            <person name="Liu X."/>
            <person name="Chen W."/>
            <person name="Xie M."/>
            <person name="Wang W."/>
            <person name="Hammond S."/>
            <person name="Andersen M.R."/>
            <person name="Neff N."/>
            <person name="Passarelli B."/>
            <person name="Koh W."/>
            <person name="Fan H.C."/>
            <person name="Wang J."/>
            <person name="Gui Y."/>
            <person name="Lee K.H."/>
            <person name="Betenbaugh M.J."/>
            <person name="Quake S.R."/>
            <person name="Famili I."/>
            <person name="Palsson B.O."/>
            <person name="Wang J."/>
        </authorList>
    </citation>
    <scope>NUCLEOTIDE SEQUENCE [LARGE SCALE GENOMIC DNA]</scope>
    <source>
        <strain evidence="2">CHO K1 cell line</strain>
    </source>
</reference>
<evidence type="ECO:0000313" key="1">
    <source>
        <dbReference type="EMBL" id="EGV96541.1"/>
    </source>
</evidence>
<protein>
    <submittedName>
        <fullName evidence="1">Uncharacterized protein</fullName>
    </submittedName>
</protein>
<evidence type="ECO:0000313" key="2">
    <source>
        <dbReference type="Proteomes" id="UP000001075"/>
    </source>
</evidence>
<dbReference type="AlphaFoldDB" id="G3GSF5"/>
<accession>G3GSF5</accession>
<dbReference type="InParanoid" id="G3GSF5"/>
<sequence length="61" mass="6724">MDKVLELNNNRQKNLILNIKGGGWRDEAFDALTQDVSLVLSPYMGLTTAHNSSSRGSDALF</sequence>
<name>G3GSF5_CRIGR</name>